<dbReference type="GO" id="GO:0016020">
    <property type="term" value="C:membrane"/>
    <property type="evidence" value="ECO:0007669"/>
    <property type="project" value="UniProtKB-SubCell"/>
</dbReference>
<evidence type="ECO:0000313" key="13">
    <source>
        <dbReference type="EMBL" id="KAK0460556.1"/>
    </source>
</evidence>
<dbReference type="Pfam" id="PF00067">
    <property type="entry name" value="p450"/>
    <property type="match status" value="2"/>
</dbReference>
<comment type="pathway">
    <text evidence="3">Secondary metabolite biosynthesis; terpenoid biosynthesis.</text>
</comment>
<dbReference type="PANTHER" id="PTHR24305">
    <property type="entry name" value="CYTOCHROME P450"/>
    <property type="match status" value="1"/>
</dbReference>
<evidence type="ECO:0000256" key="3">
    <source>
        <dbReference type="ARBA" id="ARBA00004721"/>
    </source>
</evidence>
<accession>A0AA39T2T6</accession>
<keyword evidence="11" id="KW-0503">Monooxygenase</keyword>
<evidence type="ECO:0000313" key="14">
    <source>
        <dbReference type="Proteomes" id="UP001175211"/>
    </source>
</evidence>
<evidence type="ECO:0000256" key="12">
    <source>
        <dbReference type="ARBA" id="ARBA00023136"/>
    </source>
</evidence>
<comment type="cofactor">
    <cofactor evidence="1">
        <name>heme</name>
        <dbReference type="ChEBI" id="CHEBI:30413"/>
    </cofactor>
</comment>
<comment type="caution">
    <text evidence="13">The sequence shown here is derived from an EMBL/GenBank/DDBJ whole genome shotgun (WGS) entry which is preliminary data.</text>
</comment>
<keyword evidence="5" id="KW-0349">Heme</keyword>
<evidence type="ECO:0000256" key="5">
    <source>
        <dbReference type="ARBA" id="ARBA00022617"/>
    </source>
</evidence>
<evidence type="ECO:0000256" key="7">
    <source>
        <dbReference type="ARBA" id="ARBA00022723"/>
    </source>
</evidence>
<dbReference type="RefSeq" id="XP_060332595.1">
    <property type="nucleotide sequence ID" value="XM_060469487.1"/>
</dbReference>
<dbReference type="GeneID" id="85353035"/>
<evidence type="ECO:0000256" key="11">
    <source>
        <dbReference type="ARBA" id="ARBA00023033"/>
    </source>
</evidence>
<evidence type="ECO:0000256" key="8">
    <source>
        <dbReference type="ARBA" id="ARBA00022989"/>
    </source>
</evidence>
<gene>
    <name evidence="13" type="ORF">EV420DRAFT_1478325</name>
</gene>
<dbReference type="SUPFAM" id="SSF48264">
    <property type="entry name" value="Cytochrome P450"/>
    <property type="match status" value="1"/>
</dbReference>
<comment type="similarity">
    <text evidence="4">Belongs to the cytochrome P450 family.</text>
</comment>
<dbReference type="GO" id="GO:0004497">
    <property type="term" value="F:monooxygenase activity"/>
    <property type="evidence" value="ECO:0007669"/>
    <property type="project" value="UniProtKB-KW"/>
</dbReference>
<evidence type="ECO:0000256" key="9">
    <source>
        <dbReference type="ARBA" id="ARBA00023002"/>
    </source>
</evidence>
<keyword evidence="8" id="KW-1133">Transmembrane helix</keyword>
<dbReference type="EMBL" id="JAUEPS010000012">
    <property type="protein sequence ID" value="KAK0460556.1"/>
    <property type="molecule type" value="Genomic_DNA"/>
</dbReference>
<keyword evidence="6" id="KW-0812">Transmembrane</keyword>
<dbReference type="GO" id="GO:0016705">
    <property type="term" value="F:oxidoreductase activity, acting on paired donors, with incorporation or reduction of molecular oxygen"/>
    <property type="evidence" value="ECO:0007669"/>
    <property type="project" value="InterPro"/>
</dbReference>
<dbReference type="GO" id="GO:0005506">
    <property type="term" value="F:iron ion binding"/>
    <property type="evidence" value="ECO:0007669"/>
    <property type="project" value="InterPro"/>
</dbReference>
<organism evidence="13 14">
    <name type="scientific">Armillaria tabescens</name>
    <name type="common">Ringless honey mushroom</name>
    <name type="synonym">Agaricus tabescens</name>
    <dbReference type="NCBI Taxonomy" id="1929756"/>
    <lineage>
        <taxon>Eukaryota</taxon>
        <taxon>Fungi</taxon>
        <taxon>Dikarya</taxon>
        <taxon>Basidiomycota</taxon>
        <taxon>Agaricomycotina</taxon>
        <taxon>Agaricomycetes</taxon>
        <taxon>Agaricomycetidae</taxon>
        <taxon>Agaricales</taxon>
        <taxon>Marasmiineae</taxon>
        <taxon>Physalacriaceae</taxon>
        <taxon>Desarmillaria</taxon>
    </lineage>
</organism>
<dbReference type="InterPro" id="IPR036396">
    <property type="entry name" value="Cyt_P450_sf"/>
</dbReference>
<dbReference type="PANTHER" id="PTHR24305:SF166">
    <property type="entry name" value="CYTOCHROME P450 12A4, MITOCHONDRIAL-RELATED"/>
    <property type="match status" value="1"/>
</dbReference>
<dbReference type="InterPro" id="IPR050121">
    <property type="entry name" value="Cytochrome_P450_monoxygenase"/>
</dbReference>
<keyword evidence="10" id="KW-0408">Iron</keyword>
<evidence type="ECO:0000256" key="1">
    <source>
        <dbReference type="ARBA" id="ARBA00001971"/>
    </source>
</evidence>
<dbReference type="GO" id="GO:0020037">
    <property type="term" value="F:heme binding"/>
    <property type="evidence" value="ECO:0007669"/>
    <property type="project" value="InterPro"/>
</dbReference>
<comment type="subcellular location">
    <subcellularLocation>
        <location evidence="2">Membrane</location>
    </subcellularLocation>
</comment>
<keyword evidence="12" id="KW-0472">Membrane</keyword>
<evidence type="ECO:0000256" key="4">
    <source>
        <dbReference type="ARBA" id="ARBA00010617"/>
    </source>
</evidence>
<proteinExistence type="inferred from homology"/>
<dbReference type="Proteomes" id="UP001175211">
    <property type="component" value="Unassembled WGS sequence"/>
</dbReference>
<keyword evidence="7" id="KW-0479">Metal-binding</keyword>
<keyword evidence="9" id="KW-0560">Oxidoreductase</keyword>
<evidence type="ECO:0000256" key="10">
    <source>
        <dbReference type="ARBA" id="ARBA00023004"/>
    </source>
</evidence>
<evidence type="ECO:0000256" key="6">
    <source>
        <dbReference type="ARBA" id="ARBA00022692"/>
    </source>
</evidence>
<dbReference type="InterPro" id="IPR001128">
    <property type="entry name" value="Cyt_P450"/>
</dbReference>
<protein>
    <submittedName>
        <fullName evidence="13">Cytochrome P450</fullName>
    </submittedName>
</protein>
<dbReference type="AlphaFoldDB" id="A0AA39T2T6"/>
<reference evidence="13" key="1">
    <citation type="submission" date="2023-06" db="EMBL/GenBank/DDBJ databases">
        <authorList>
            <consortium name="Lawrence Berkeley National Laboratory"/>
            <person name="Ahrendt S."/>
            <person name="Sahu N."/>
            <person name="Indic B."/>
            <person name="Wong-Bajracharya J."/>
            <person name="Merenyi Z."/>
            <person name="Ke H.-M."/>
            <person name="Monk M."/>
            <person name="Kocsube S."/>
            <person name="Drula E."/>
            <person name="Lipzen A."/>
            <person name="Balint B."/>
            <person name="Henrissat B."/>
            <person name="Andreopoulos B."/>
            <person name="Martin F.M."/>
            <person name="Harder C.B."/>
            <person name="Rigling D."/>
            <person name="Ford K.L."/>
            <person name="Foster G.D."/>
            <person name="Pangilinan J."/>
            <person name="Papanicolaou A."/>
            <person name="Barry K."/>
            <person name="LaButti K."/>
            <person name="Viragh M."/>
            <person name="Koriabine M."/>
            <person name="Yan M."/>
            <person name="Riley R."/>
            <person name="Champramary S."/>
            <person name="Plett K.L."/>
            <person name="Tsai I.J."/>
            <person name="Slot J."/>
            <person name="Sipos G."/>
            <person name="Plett J."/>
            <person name="Nagy L.G."/>
            <person name="Grigoriev I.V."/>
        </authorList>
    </citation>
    <scope>NUCLEOTIDE SEQUENCE</scope>
    <source>
        <strain evidence="13">CCBAS 213</strain>
    </source>
</reference>
<name>A0AA39T2T6_ARMTA</name>
<sequence length="453" mass="51089">MRRHQDNHGDLEMDWFHKYGAVYRTNGCFATDILMVSDPKALHHMFHSSDYRFIKPRDTVFVLDLLLGQGILSVQGEKHQHQRKVLSLAFSSAQLHQSLPMLQSCGARLVERLKDISDDHTGAINVLEWTRKVALDIVGTASFRYHFGMLDGEHSELGAAVTNLLGDAQINPSTKELYIRSLWRYLPDRVLKIMKDRMTSRESTRFTLFGRTAKAAAKRIFQERLPVVAGQTDLSEKDIVSLLASTLAWFLYELGVHPEHQARIREEIEACQGEILSLADYDYMPFLNAAIKEVLRLYPTIHSLVRMPSRDEVLPLAEPIITQDGRILNEVPVSKGQTVIASLYIYNRMPNIWGKDAGQWNPERFLDDEKKQGPLGVHWCSLLPWSDGDPSGHCGASPVEFSPPEDGSVMREYPGSQMILPLVCGKTGEGAQVPLEPGDMWGRESVHAESEAF</sequence>
<keyword evidence="14" id="KW-1185">Reference proteome</keyword>
<dbReference type="Gene3D" id="1.10.630.10">
    <property type="entry name" value="Cytochrome P450"/>
    <property type="match status" value="1"/>
</dbReference>
<evidence type="ECO:0000256" key="2">
    <source>
        <dbReference type="ARBA" id="ARBA00004370"/>
    </source>
</evidence>